<dbReference type="RefSeq" id="NP_001169983.1">
    <property type="nucleotide sequence ID" value="NM_001176512.1"/>
</dbReference>
<sequence length="359" mass="38695">MASSGGDEKAAAVVQNKKVVLRRYVTGLPTEEDMEIVVDTIVLRVPAGQTAVLVKNLYLSCDPWMRDRMSKHDDGDPTVLAPDFVIGEAMVNFGVGKVIDSTHPELTAGDLVWGMSGWEEYTLVTQTEYLSKINHKELPLSYYTGVLGMPGLTAFSCFFELGKPKKGDFVFVSAASGAVGQVVGQLAKIAGCFVVGSAGSDEKVSLLKDKFGYDDAFNYRSETDLGAALRRCLPDGIDVYFDSVGGATLDAALLHMRHGGRVAVCGMISQYGLEEPYGVRNLYCIIGKTVRVEGFNVNGYFHLYTRFEEEMAGYIKDGKVTVVEDVVEGIESAPASLIGLFSGRNVGKQVVAIAHSGTP</sequence>
<dbReference type="InterPro" id="IPR013149">
    <property type="entry name" value="ADH-like_C"/>
</dbReference>
<dbReference type="STRING" id="4577.C0PJR9"/>
<dbReference type="eggNOG" id="KOG1196">
    <property type="taxonomic scope" value="Eukaryota"/>
</dbReference>
<evidence type="ECO:0000256" key="2">
    <source>
        <dbReference type="ARBA" id="ARBA00023002"/>
    </source>
</evidence>
<reference evidence="6" key="4">
    <citation type="submission" date="2019-07" db="EMBL/GenBank/DDBJ databases">
        <authorList>
            <person name="Seetharam A."/>
            <person name="Woodhouse M."/>
            <person name="Cannon E."/>
        </authorList>
    </citation>
    <scope>NUCLEOTIDE SEQUENCE [LARGE SCALE GENOMIC DNA]</scope>
    <source>
        <strain evidence="6">cv. B73</strain>
    </source>
</reference>
<dbReference type="InterPro" id="IPR045010">
    <property type="entry name" value="MDR_fam"/>
</dbReference>
<organism evidence="4">
    <name type="scientific">Zea mays</name>
    <name type="common">Maize</name>
    <dbReference type="NCBI Taxonomy" id="4577"/>
    <lineage>
        <taxon>Eukaryota</taxon>
        <taxon>Viridiplantae</taxon>
        <taxon>Streptophyta</taxon>
        <taxon>Embryophyta</taxon>
        <taxon>Tracheophyta</taxon>
        <taxon>Spermatophyta</taxon>
        <taxon>Magnoliopsida</taxon>
        <taxon>Liliopsida</taxon>
        <taxon>Poales</taxon>
        <taxon>Poaceae</taxon>
        <taxon>PACMAD clade</taxon>
        <taxon>Panicoideae</taxon>
        <taxon>Andropogonodae</taxon>
        <taxon>Andropogoneae</taxon>
        <taxon>Tripsacinae</taxon>
        <taxon>Zea</taxon>
    </lineage>
</organism>
<dbReference type="Pfam" id="PF16884">
    <property type="entry name" value="ADH_N_2"/>
    <property type="match status" value="1"/>
</dbReference>
<evidence type="ECO:0000313" key="6">
    <source>
        <dbReference type="EnsemblPlants" id="Zm00001eb168380_P001"/>
    </source>
</evidence>
<dbReference type="EMBL" id="BT068538">
    <property type="protein sequence ID" value="ACN35435.1"/>
    <property type="molecule type" value="mRNA"/>
</dbReference>
<dbReference type="AlphaFoldDB" id="C0PJR9"/>
<evidence type="ECO:0000259" key="3">
    <source>
        <dbReference type="SMART" id="SM00829"/>
    </source>
</evidence>
<dbReference type="EnsemblPlants" id="Zm00001eb168380_T001">
    <property type="protein sequence ID" value="Zm00001eb168380_P001"/>
    <property type="gene ID" value="Zm00001eb168380"/>
</dbReference>
<dbReference type="SUPFAM" id="SSF50129">
    <property type="entry name" value="GroES-like"/>
    <property type="match status" value="1"/>
</dbReference>
<feature type="domain" description="Enoyl reductase (ER)" evidence="3">
    <location>
        <begin position="30"/>
        <end position="351"/>
    </location>
</feature>
<proteinExistence type="evidence at protein level"/>
<protein>
    <submittedName>
        <fullName evidence="5">Putative alcohol dehydrogenase superfamily protein</fullName>
    </submittedName>
</protein>
<dbReference type="SUPFAM" id="SSF51735">
    <property type="entry name" value="NAD(P)-binding Rossmann-fold domains"/>
    <property type="match status" value="1"/>
</dbReference>
<dbReference type="PaxDb" id="4577-GRMZM2G110965_P01"/>
<dbReference type="Gene3D" id="3.40.50.720">
    <property type="entry name" value="NAD(P)-binding Rossmann-like Domain"/>
    <property type="match status" value="1"/>
</dbReference>
<evidence type="ECO:0007829" key="8">
    <source>
        <dbReference type="PeptideAtlas" id="C0PJR9"/>
    </source>
</evidence>
<dbReference type="Pfam" id="PF00107">
    <property type="entry name" value="ADH_zinc_N"/>
    <property type="match status" value="1"/>
</dbReference>
<dbReference type="GeneID" id="100383885"/>
<dbReference type="OrthoDB" id="809632at2759"/>
<name>C0PJR9_MAIZE</name>
<dbReference type="InterPro" id="IPR041694">
    <property type="entry name" value="ADH_N_2"/>
</dbReference>
<dbReference type="GO" id="GO:0032440">
    <property type="term" value="F:2-alkenal reductase [NAD(P)H] activity"/>
    <property type="evidence" value="ECO:0000318"/>
    <property type="project" value="GO_Central"/>
</dbReference>
<dbReference type="FunFam" id="3.40.50.720:FF:000121">
    <property type="entry name" value="Prostaglandin reductase 2"/>
    <property type="match status" value="1"/>
</dbReference>
<dbReference type="OMA" id="WCTIPKR"/>
<dbReference type="ExpressionAtlas" id="C0PJR9">
    <property type="expression patterns" value="baseline and differential"/>
</dbReference>
<dbReference type="InterPro" id="IPR011032">
    <property type="entry name" value="GroES-like_sf"/>
</dbReference>
<keyword evidence="8" id="KW-1267">Proteomics identification</keyword>
<reference evidence="5" key="3">
    <citation type="submission" date="2015-12" db="EMBL/GenBank/DDBJ databases">
        <title>Update maize B73 reference genome by single molecule sequencing technologies.</title>
        <authorList>
            <consortium name="Maize Genome Sequencing Project"/>
            <person name="Ware D."/>
        </authorList>
    </citation>
    <scope>NUCLEOTIDE SEQUENCE</scope>
    <source>
        <tissue evidence="5">Seedling</tissue>
    </source>
</reference>
<dbReference type="InterPro" id="IPR020843">
    <property type="entry name" value="ER"/>
</dbReference>
<dbReference type="SMR" id="C0PJR9"/>
<dbReference type="Gene3D" id="3.90.180.10">
    <property type="entry name" value="Medium-chain alcohol dehydrogenases, catalytic domain"/>
    <property type="match status" value="1"/>
</dbReference>
<keyword evidence="2" id="KW-0560">Oxidoreductase</keyword>
<dbReference type="PANTHER" id="PTHR43205">
    <property type="entry name" value="PROSTAGLANDIN REDUCTASE"/>
    <property type="match status" value="1"/>
</dbReference>
<evidence type="ECO:0000313" key="5">
    <source>
        <dbReference type="EMBL" id="AQK49445.1"/>
    </source>
</evidence>
<comment type="subunit">
    <text evidence="1">Homodimer.</text>
</comment>
<evidence type="ECO:0000256" key="1">
    <source>
        <dbReference type="ARBA" id="ARBA00011738"/>
    </source>
</evidence>
<dbReference type="Gramene" id="Zm00001eb168380_T001">
    <property type="protein sequence ID" value="Zm00001eb168380_P001"/>
    <property type="gene ID" value="Zm00001eb168380"/>
</dbReference>
<dbReference type="Proteomes" id="UP000007305">
    <property type="component" value="Chromosome 4"/>
</dbReference>
<evidence type="ECO:0000313" key="4">
    <source>
        <dbReference type="EMBL" id="ACN35435.1"/>
    </source>
</evidence>
<dbReference type="KEGG" id="zma:100383885"/>
<dbReference type="InterPro" id="IPR036291">
    <property type="entry name" value="NAD(P)-bd_dom_sf"/>
</dbReference>
<reference evidence="7" key="2">
    <citation type="journal article" date="2009" name="Science">
        <title>The B73 maize genome: complexity, diversity, and dynamics.</title>
        <authorList>
            <person name="Schnable P.S."/>
            <person name="Ware D."/>
            <person name="Fulton R.S."/>
            <person name="Stein J.C."/>
            <person name="Wei F."/>
            <person name="Pasternak S."/>
            <person name="Liang C."/>
            <person name="Zhang J."/>
            <person name="Fulton L."/>
            <person name="Graves T.A."/>
            <person name="Minx P."/>
            <person name="Reily A.D."/>
            <person name="Courtney L."/>
            <person name="Kruchowski S.S."/>
            <person name="Tomlinson C."/>
            <person name="Strong C."/>
            <person name="Delehaunty K."/>
            <person name="Fronick C."/>
            <person name="Courtney B."/>
            <person name="Rock S.M."/>
            <person name="Belter E."/>
            <person name="Du F."/>
            <person name="Kim K."/>
            <person name="Abbott R.M."/>
            <person name="Cotton M."/>
            <person name="Levy A."/>
            <person name="Marchetto P."/>
            <person name="Ochoa K."/>
            <person name="Jackson S.M."/>
            <person name="Gillam B."/>
            <person name="Chen W."/>
            <person name="Yan L."/>
            <person name="Higginbotham J."/>
            <person name="Cardenas M."/>
            <person name="Waligorski J."/>
            <person name="Applebaum E."/>
            <person name="Phelps L."/>
            <person name="Falcone J."/>
            <person name="Kanchi K."/>
            <person name="Thane T."/>
            <person name="Scimone A."/>
            <person name="Thane N."/>
            <person name="Henke J."/>
            <person name="Wang T."/>
            <person name="Ruppert J."/>
            <person name="Shah N."/>
            <person name="Rotter K."/>
            <person name="Hodges J."/>
            <person name="Ingenthron E."/>
            <person name="Cordes M."/>
            <person name="Kohlberg S."/>
            <person name="Sgro J."/>
            <person name="Delgado B."/>
            <person name="Mead K."/>
            <person name="Chinwalla A."/>
            <person name="Leonard S."/>
            <person name="Crouse K."/>
            <person name="Collura K."/>
            <person name="Kudrna D."/>
            <person name="Currie J."/>
            <person name="He R."/>
            <person name="Angelova A."/>
            <person name="Rajasekar S."/>
            <person name="Mueller T."/>
            <person name="Lomeli R."/>
            <person name="Scara G."/>
            <person name="Ko A."/>
            <person name="Delaney K."/>
            <person name="Wissotski M."/>
            <person name="Lopez G."/>
            <person name="Campos D."/>
            <person name="Braidotti M."/>
            <person name="Ashley E."/>
            <person name="Golser W."/>
            <person name="Kim H."/>
            <person name="Lee S."/>
            <person name="Lin J."/>
            <person name="Dujmic Z."/>
            <person name="Kim W."/>
            <person name="Talag J."/>
            <person name="Zuccolo A."/>
            <person name="Fan C."/>
            <person name="Sebastian A."/>
            <person name="Kramer M."/>
            <person name="Spiegel L."/>
            <person name="Nascimento L."/>
            <person name="Zutavern T."/>
            <person name="Miller B."/>
            <person name="Ambroise C."/>
            <person name="Muller S."/>
            <person name="Spooner W."/>
            <person name="Narechania A."/>
            <person name="Ren L."/>
            <person name="Wei S."/>
            <person name="Kumari S."/>
            <person name="Faga B."/>
            <person name="Levy M.J."/>
            <person name="McMahan L."/>
            <person name="Van Buren P."/>
            <person name="Vaughn M.W."/>
            <person name="Ying K."/>
            <person name="Yeh C.-T."/>
            <person name="Emrich S.J."/>
            <person name="Jia Y."/>
            <person name="Kalyanaraman A."/>
            <person name="Hsia A.-P."/>
            <person name="Barbazuk W.B."/>
            <person name="Baucom R.S."/>
            <person name="Brutnell T.P."/>
            <person name="Carpita N.C."/>
            <person name="Chaparro C."/>
            <person name="Chia J.-M."/>
            <person name="Deragon J.-M."/>
            <person name="Estill J.C."/>
            <person name="Fu Y."/>
            <person name="Jeddeloh J.A."/>
            <person name="Han Y."/>
            <person name="Lee H."/>
            <person name="Li P."/>
            <person name="Lisch D.R."/>
            <person name="Liu S."/>
            <person name="Liu Z."/>
            <person name="Nagel D.H."/>
            <person name="McCann M.C."/>
            <person name="SanMiguel P."/>
            <person name="Myers A.M."/>
            <person name="Nettleton D."/>
            <person name="Nguyen J."/>
            <person name="Penning B.W."/>
            <person name="Ponnala L."/>
            <person name="Schneider K.L."/>
            <person name="Schwartz D.C."/>
            <person name="Sharma A."/>
            <person name="Soderlund C."/>
            <person name="Springer N.M."/>
            <person name="Sun Q."/>
            <person name="Wang H."/>
            <person name="Waterman M."/>
            <person name="Westerman R."/>
            <person name="Wolfgruber T.K."/>
            <person name="Yang L."/>
            <person name="Yu Y."/>
            <person name="Zhang L."/>
            <person name="Zhou S."/>
            <person name="Zhu Q."/>
            <person name="Bennetzen J.L."/>
            <person name="Dawe R.K."/>
            <person name="Jiang J."/>
            <person name="Jiang N."/>
            <person name="Presting G.G."/>
            <person name="Wessler S.R."/>
            <person name="Aluru S."/>
            <person name="Martienssen R.A."/>
            <person name="Clifton S.W."/>
            <person name="McCombie W.R."/>
            <person name="Wing R.A."/>
            <person name="Wilson R.K."/>
        </authorList>
    </citation>
    <scope>NUCLEOTIDE SEQUENCE [LARGE SCALE GENOMIC DNA]</scope>
    <source>
        <strain evidence="7">cv. B73</strain>
    </source>
</reference>
<gene>
    <name evidence="6" type="primary">LOC100383885</name>
    <name evidence="5" type="ORF">ZEAMMB73_Zm00001d049032</name>
</gene>
<accession>C0PJR9</accession>
<evidence type="ECO:0000313" key="7">
    <source>
        <dbReference type="Proteomes" id="UP000007305"/>
    </source>
</evidence>
<keyword evidence="7" id="KW-1185">Reference proteome</keyword>
<reference evidence="6" key="5">
    <citation type="submission" date="2021-05" db="UniProtKB">
        <authorList>
            <consortium name="EnsemblPlants"/>
        </authorList>
    </citation>
    <scope>IDENTIFICATION</scope>
    <source>
        <strain evidence="6">cv. B73</strain>
    </source>
</reference>
<reference evidence="4" key="1">
    <citation type="journal article" date="2009" name="PLoS Genet.">
        <title>Sequencing, mapping, and analysis of 27,455 maize full-length cDNAs.</title>
        <authorList>
            <person name="Soderlund C."/>
            <person name="Descour A."/>
            <person name="Kudrna D."/>
            <person name="Bomhoff M."/>
            <person name="Boyd L."/>
            <person name="Currie J."/>
            <person name="Angelova A."/>
            <person name="Collura K."/>
            <person name="Wissotski M."/>
            <person name="Ashley E."/>
            <person name="Morrow D."/>
            <person name="Fernandes J."/>
            <person name="Walbot V."/>
            <person name="Yu Y."/>
        </authorList>
    </citation>
    <scope>NUCLEOTIDE SEQUENCE</scope>
    <source>
        <strain evidence="4">B73</strain>
    </source>
</reference>
<dbReference type="EMBL" id="CM000780">
    <property type="protein sequence ID" value="AQK49445.1"/>
    <property type="molecule type" value="Genomic_DNA"/>
</dbReference>
<dbReference type="PANTHER" id="PTHR43205:SF23">
    <property type="entry name" value="OXIDOREDUCTASE P1, PUTATIVE, EXPRESSED-RELATED"/>
    <property type="match status" value="1"/>
</dbReference>
<dbReference type="SMART" id="SM00829">
    <property type="entry name" value="PKS_ER"/>
    <property type="match status" value="1"/>
</dbReference>